<name>A0AAX4H4C0_9ASCO</name>
<dbReference type="PANTHER" id="PTHR43173">
    <property type="entry name" value="ABC1 FAMILY PROTEIN"/>
    <property type="match status" value="1"/>
</dbReference>
<dbReference type="Proteomes" id="UP001338582">
    <property type="component" value="Chromosome 1"/>
</dbReference>
<dbReference type="EMBL" id="CP138894">
    <property type="protein sequence ID" value="WPK23174.1"/>
    <property type="molecule type" value="Genomic_DNA"/>
</dbReference>
<protein>
    <recommendedName>
        <fullName evidence="2">ABC1 atypical kinase-like domain-containing protein</fullName>
    </recommendedName>
</protein>
<reference evidence="3 4" key="1">
    <citation type="submission" date="2023-10" db="EMBL/GenBank/DDBJ databases">
        <title>Draft Genome Sequence of Candida saopaulonensis from a very Premature Infant with Sepsis.</title>
        <authorList>
            <person name="Ning Y."/>
            <person name="Dai R."/>
            <person name="Xiao M."/>
            <person name="Xu Y."/>
            <person name="Yan Q."/>
            <person name="Zhang L."/>
        </authorList>
    </citation>
    <scope>NUCLEOTIDE SEQUENCE [LARGE SCALE GENOMIC DNA]</scope>
    <source>
        <strain evidence="3 4">19XY460</strain>
    </source>
</reference>
<evidence type="ECO:0000313" key="3">
    <source>
        <dbReference type="EMBL" id="WPK23174.1"/>
    </source>
</evidence>
<organism evidence="3 4">
    <name type="scientific">Australozyma saopauloensis</name>
    <dbReference type="NCBI Taxonomy" id="291208"/>
    <lineage>
        <taxon>Eukaryota</taxon>
        <taxon>Fungi</taxon>
        <taxon>Dikarya</taxon>
        <taxon>Ascomycota</taxon>
        <taxon>Saccharomycotina</taxon>
        <taxon>Pichiomycetes</taxon>
        <taxon>Metschnikowiaceae</taxon>
        <taxon>Australozyma</taxon>
    </lineage>
</organism>
<dbReference type="RefSeq" id="XP_062875561.1">
    <property type="nucleotide sequence ID" value="XM_063019491.1"/>
</dbReference>
<gene>
    <name evidence="3" type="ORF">PUMCH_000402</name>
</gene>
<sequence>MFLASRSWHNCSPAFRNSKNLGLRNVHTSNNLNRLEQKSRLPRLFAIFGGVAGTCYLIDEYYLQSLLQRSVRAISVLSYVAYRYSTASSITEIQAFHEQGAKSIFDMLAANKGLYIKLGQAIANQGAVFPVAYQKHFVNLYDAAPVDSWDLVDRLLRQSLGSNYEKEVFEYIEHNPIASALIAQVHKAKLKLNGDVVAVKVQHPYIAKQMPVDLRVYRLMSWVYSKVFDIPLTFITKYVAEQMFKETNFVTEAANSERLASLLANDPHVQNLDIYVPECYKDLSSKKILITEWIEGISLTDKEKLIDNSYSLPRVMYQYITVFARQIFEYGFVHSDPHPGNLLVRKIGGRQQLVILDHGLYISLPEKFRQEYSELWEAMFNMDQKKVNQVSAEWGVGSSEFLRGMAQLRPPTNMGKVPNAIELMRELLSDLTKFPPDLMFIMRTMRMIQNLNQTMGSPVNRINVLTKSAIYLVTDRREFTLKNWFISIKSRFFIFISETVFLFLRARQILLGDKYGGKGEGMEDFIEEHIRESAKSMGFEIVDGL</sequence>
<dbReference type="CDD" id="cd13969">
    <property type="entry name" value="ADCK1-like"/>
    <property type="match status" value="1"/>
</dbReference>
<feature type="domain" description="ABC1 atypical kinase-like" evidence="2">
    <location>
        <begin position="140"/>
        <end position="390"/>
    </location>
</feature>
<dbReference type="InterPro" id="IPR004147">
    <property type="entry name" value="ABC1_dom"/>
</dbReference>
<dbReference type="InterPro" id="IPR051130">
    <property type="entry name" value="Mito_struct-func_regulator"/>
</dbReference>
<comment type="similarity">
    <text evidence="1">Belongs to the protein kinase superfamily. ADCK protein kinase family.</text>
</comment>
<evidence type="ECO:0000259" key="2">
    <source>
        <dbReference type="Pfam" id="PF03109"/>
    </source>
</evidence>
<dbReference type="InterPro" id="IPR011009">
    <property type="entry name" value="Kinase-like_dom_sf"/>
</dbReference>
<dbReference type="KEGG" id="asau:88171471"/>
<evidence type="ECO:0000313" key="4">
    <source>
        <dbReference type="Proteomes" id="UP001338582"/>
    </source>
</evidence>
<dbReference type="InterPro" id="IPR045307">
    <property type="entry name" value="ADCK1_dom"/>
</dbReference>
<dbReference type="GeneID" id="88171471"/>
<keyword evidence="4" id="KW-1185">Reference proteome</keyword>
<evidence type="ECO:0000256" key="1">
    <source>
        <dbReference type="ARBA" id="ARBA00009670"/>
    </source>
</evidence>
<dbReference type="AlphaFoldDB" id="A0AAX4H4C0"/>
<accession>A0AAX4H4C0</accession>
<dbReference type="PANTHER" id="PTHR43173:SF37">
    <property type="entry name" value="ABC1 FAMILY PROTEIN C10F6.14C"/>
    <property type="match status" value="1"/>
</dbReference>
<dbReference type="Pfam" id="PF03109">
    <property type="entry name" value="ABC1"/>
    <property type="match status" value="1"/>
</dbReference>
<proteinExistence type="inferred from homology"/>
<dbReference type="SUPFAM" id="SSF56112">
    <property type="entry name" value="Protein kinase-like (PK-like)"/>
    <property type="match status" value="1"/>
</dbReference>